<dbReference type="AlphaFoldDB" id="A0A2Z2HZH4"/>
<keyword evidence="2" id="KW-1185">Reference proteome</keyword>
<reference evidence="2" key="1">
    <citation type="submission" date="2017-02" db="EMBL/GenBank/DDBJ databases">
        <title>Natronthermophilus aegyptiacus gen. nov.,sp. nov., an aerobic, extremely halophilic alkalithermophilic archaeon isolated from the athalassohaline Wadi An Natrun, Egypt.</title>
        <authorList>
            <person name="Zhao B."/>
        </authorList>
    </citation>
    <scope>NUCLEOTIDE SEQUENCE [LARGE SCALE GENOMIC DNA]</scope>
    <source>
        <strain evidence="2">JW/NM-HA 15</strain>
    </source>
</reference>
<dbReference type="GeneID" id="32893354"/>
<dbReference type="InterPro" id="IPR027417">
    <property type="entry name" value="P-loop_NTPase"/>
</dbReference>
<name>A0A2Z2HZH4_9EURY</name>
<sequence>MQEVTGGGDHRPQVEESALIDDAGLTLLEVSSPRSTVVHRLVCDRLAAMAGRSAYWIDARNTASTHALYEHAPSRRTLAGLEIARAFTAYQHHSLVREVVRRAGSGAGLVVAPNVASLYQDPDLPSWEREDLLAASLETLSALSAALECPVVVTTADGDAAETVADYADATVECVQTREGVRLEGEDDEPFTAGYWHGRYWQTTIPYWADLFGTVETVEPVVDAPVPEQRSLEVGL</sequence>
<dbReference type="KEGG" id="naj:B1756_04715"/>
<gene>
    <name evidence="1" type="ORF">B1756_04715</name>
</gene>
<organism evidence="1 2">
    <name type="scientific">Natrarchaeobaculum aegyptiacum</name>
    <dbReference type="NCBI Taxonomy" id="745377"/>
    <lineage>
        <taxon>Archaea</taxon>
        <taxon>Methanobacteriati</taxon>
        <taxon>Methanobacteriota</taxon>
        <taxon>Stenosarchaea group</taxon>
        <taxon>Halobacteria</taxon>
        <taxon>Halobacteriales</taxon>
        <taxon>Natrialbaceae</taxon>
        <taxon>Natrarchaeobaculum</taxon>
    </lineage>
</organism>
<proteinExistence type="predicted"/>
<evidence type="ECO:0000313" key="2">
    <source>
        <dbReference type="Proteomes" id="UP000250088"/>
    </source>
</evidence>
<evidence type="ECO:0000313" key="1">
    <source>
        <dbReference type="EMBL" id="ARS89128.1"/>
    </source>
</evidence>
<dbReference type="Gene3D" id="3.40.50.300">
    <property type="entry name" value="P-loop containing nucleotide triphosphate hydrolases"/>
    <property type="match status" value="1"/>
</dbReference>
<dbReference type="Proteomes" id="UP000250088">
    <property type="component" value="Chromosome"/>
</dbReference>
<dbReference type="EMBL" id="CP019893">
    <property type="protein sequence ID" value="ARS89128.1"/>
    <property type="molecule type" value="Genomic_DNA"/>
</dbReference>
<dbReference type="OrthoDB" id="359367at2157"/>
<dbReference type="RefSeq" id="WP_086887507.1">
    <property type="nucleotide sequence ID" value="NZ_CP019893.1"/>
</dbReference>
<protein>
    <recommendedName>
        <fullName evidence="3">DNA recombination and repair protein Rad51-like C-terminal domain-containing protein</fullName>
    </recommendedName>
</protein>
<accession>A0A2Z2HZH4</accession>
<evidence type="ECO:0008006" key="3">
    <source>
        <dbReference type="Google" id="ProtNLM"/>
    </source>
</evidence>